<feature type="domain" description="Nucleoside diphosphate kinase-like" evidence="16">
    <location>
        <begin position="2"/>
        <end position="135"/>
    </location>
</feature>
<evidence type="ECO:0000256" key="6">
    <source>
        <dbReference type="ARBA" id="ARBA00022723"/>
    </source>
</evidence>
<proteinExistence type="inferred from homology"/>
<comment type="caution">
    <text evidence="13">Lacks conserved residue(s) required for the propagation of feature annotation.</text>
</comment>
<dbReference type="SUPFAM" id="SSF54919">
    <property type="entry name" value="Nucleoside diphosphate kinase, NDK"/>
    <property type="match status" value="1"/>
</dbReference>
<evidence type="ECO:0000256" key="12">
    <source>
        <dbReference type="HAMAP-Rule" id="MF_00451"/>
    </source>
</evidence>
<reference evidence="17 18" key="1">
    <citation type="submission" date="2018-03" db="EMBL/GenBank/DDBJ databases">
        <title>Genomic Encyclopedia of Archaeal and Bacterial Type Strains, Phase II (KMG-II): from individual species to whole genera.</title>
        <authorList>
            <person name="Goeker M."/>
        </authorList>
    </citation>
    <scope>NUCLEOTIDE SEQUENCE [LARGE SCALE GENOMIC DNA]</scope>
    <source>
        <strain evidence="17 18">DSM 100065</strain>
    </source>
</reference>
<feature type="binding site" evidence="12">
    <location>
        <position position="103"/>
    </location>
    <ligand>
        <name>ATP</name>
        <dbReference type="ChEBI" id="CHEBI:30616"/>
    </ligand>
</feature>
<comment type="catalytic activity">
    <reaction evidence="12">
        <text>a ribonucleoside 5'-diphosphate + ATP = a ribonucleoside 5'-triphosphate + ADP</text>
        <dbReference type="Rhea" id="RHEA:18113"/>
        <dbReference type="ChEBI" id="CHEBI:30616"/>
        <dbReference type="ChEBI" id="CHEBI:57930"/>
        <dbReference type="ChEBI" id="CHEBI:61557"/>
        <dbReference type="ChEBI" id="CHEBI:456216"/>
        <dbReference type="EC" id="2.7.4.6"/>
    </reaction>
</comment>
<evidence type="ECO:0000256" key="11">
    <source>
        <dbReference type="ARBA" id="ARBA00023080"/>
    </source>
</evidence>
<dbReference type="CDD" id="cd04413">
    <property type="entry name" value="NDPk_I"/>
    <property type="match status" value="1"/>
</dbReference>
<dbReference type="InterPro" id="IPR001564">
    <property type="entry name" value="Nucleoside_diP_kinase"/>
</dbReference>
<evidence type="ECO:0000256" key="7">
    <source>
        <dbReference type="ARBA" id="ARBA00022741"/>
    </source>
</evidence>
<evidence type="ECO:0000256" key="5">
    <source>
        <dbReference type="ARBA" id="ARBA00022679"/>
    </source>
</evidence>
<evidence type="ECO:0000256" key="14">
    <source>
        <dbReference type="RuleBase" id="RU004011"/>
    </source>
</evidence>
<comment type="catalytic activity">
    <reaction evidence="12 15">
        <text>a 2'-deoxyribonucleoside 5'-diphosphate + ATP = a 2'-deoxyribonucleoside 5'-triphosphate + ADP</text>
        <dbReference type="Rhea" id="RHEA:44640"/>
        <dbReference type="ChEBI" id="CHEBI:30616"/>
        <dbReference type="ChEBI" id="CHEBI:61560"/>
        <dbReference type="ChEBI" id="CHEBI:73316"/>
        <dbReference type="ChEBI" id="CHEBI:456216"/>
        <dbReference type="EC" id="2.7.4.6"/>
    </reaction>
</comment>
<evidence type="ECO:0000313" key="18">
    <source>
        <dbReference type="Proteomes" id="UP000237752"/>
    </source>
</evidence>
<accession>A0A2T0ZVW6</accession>
<dbReference type="AlphaFoldDB" id="A0A2T0ZVW6"/>
<dbReference type="GO" id="GO:0005524">
    <property type="term" value="F:ATP binding"/>
    <property type="evidence" value="ECO:0007669"/>
    <property type="project" value="UniProtKB-UniRule"/>
</dbReference>
<dbReference type="PANTHER" id="PTHR11349">
    <property type="entry name" value="NUCLEOSIDE DIPHOSPHATE KINASE"/>
    <property type="match status" value="1"/>
</dbReference>
<dbReference type="GO" id="GO:0006241">
    <property type="term" value="P:CTP biosynthetic process"/>
    <property type="evidence" value="ECO:0007669"/>
    <property type="project" value="UniProtKB-UniRule"/>
</dbReference>
<dbReference type="PROSITE" id="PS51374">
    <property type="entry name" value="NDPK_LIKE"/>
    <property type="match status" value="1"/>
</dbReference>
<dbReference type="RefSeq" id="WP_106350251.1">
    <property type="nucleotide sequence ID" value="NZ_PVUE01000017.1"/>
</dbReference>
<gene>
    <name evidence="12" type="primary">ndk</name>
    <name evidence="17" type="ORF">CLV47_11732</name>
</gene>
<evidence type="ECO:0000256" key="1">
    <source>
        <dbReference type="ARBA" id="ARBA00001946"/>
    </source>
</evidence>
<evidence type="ECO:0000256" key="4">
    <source>
        <dbReference type="ARBA" id="ARBA00017632"/>
    </source>
</evidence>
<protein>
    <recommendedName>
        <fullName evidence="4 12">Nucleoside diphosphate kinase</fullName>
        <shortName evidence="12">NDK</shortName>
        <shortName evidence="12">NDP kinase</shortName>
        <ecNumber evidence="3 12">2.7.4.6</ecNumber>
    </recommendedName>
    <alternativeName>
        <fullName evidence="12">Nucleoside-2-P kinase</fullName>
    </alternativeName>
</protein>
<dbReference type="Gene3D" id="3.30.70.141">
    <property type="entry name" value="Nucleoside diphosphate kinase-like domain"/>
    <property type="match status" value="1"/>
</dbReference>
<organism evidence="17 18">
    <name type="scientific">Antricoccus suffuscus</name>
    <dbReference type="NCBI Taxonomy" id="1629062"/>
    <lineage>
        <taxon>Bacteria</taxon>
        <taxon>Bacillati</taxon>
        <taxon>Actinomycetota</taxon>
        <taxon>Actinomycetes</taxon>
        <taxon>Geodermatophilales</taxon>
        <taxon>Antricoccaceae</taxon>
        <taxon>Antricoccus</taxon>
    </lineage>
</organism>
<dbReference type="EC" id="2.7.4.6" evidence="3 12"/>
<evidence type="ECO:0000256" key="15">
    <source>
        <dbReference type="RuleBase" id="RU004013"/>
    </source>
</evidence>
<keyword evidence="18" id="KW-1185">Reference proteome</keyword>
<keyword evidence="5 12" id="KW-0808">Transferase</keyword>
<dbReference type="GO" id="GO:0046872">
    <property type="term" value="F:metal ion binding"/>
    <property type="evidence" value="ECO:0007669"/>
    <property type="project" value="UniProtKB-KW"/>
</dbReference>
<dbReference type="InterPro" id="IPR036850">
    <property type="entry name" value="NDK-like_dom_sf"/>
</dbReference>
<evidence type="ECO:0000256" key="2">
    <source>
        <dbReference type="ARBA" id="ARBA00008142"/>
    </source>
</evidence>
<keyword evidence="7 12" id="KW-0547">Nucleotide-binding</keyword>
<dbReference type="PROSITE" id="PS00469">
    <property type="entry name" value="NDPK"/>
    <property type="match status" value="1"/>
</dbReference>
<dbReference type="Pfam" id="PF00334">
    <property type="entry name" value="NDK"/>
    <property type="match status" value="1"/>
</dbReference>
<feature type="active site" description="Pros-phosphohistidine intermediate" evidence="12">
    <location>
        <position position="116"/>
    </location>
</feature>
<comment type="caution">
    <text evidence="17">The sequence shown here is derived from an EMBL/GenBank/DDBJ whole genome shotgun (WGS) entry which is preliminary data.</text>
</comment>
<sequence>MSERTLILIKPDGVARGLVGEVVRRIEGKGLQLVAMELRTIDHATAAEHYAEHEGRPYYEDLMSFITGGPLVAIVAEGDRAIEAFRQLAGSTDPVAAPTGSIRGDFATATNRNIVHGSDSPENGIREAKIFFPNL</sequence>
<dbReference type="InterPro" id="IPR023005">
    <property type="entry name" value="Nucleoside_diP_kinase_AS"/>
</dbReference>
<evidence type="ECO:0000313" key="17">
    <source>
        <dbReference type="EMBL" id="PRZ40397.1"/>
    </source>
</evidence>
<evidence type="ECO:0000256" key="3">
    <source>
        <dbReference type="ARBA" id="ARBA00012966"/>
    </source>
</evidence>
<keyword evidence="6 12" id="KW-0479">Metal-binding</keyword>
<keyword evidence="11 12" id="KW-0546">Nucleotide metabolism</keyword>
<dbReference type="InterPro" id="IPR034907">
    <property type="entry name" value="NDK-like_dom"/>
</dbReference>
<dbReference type="SMART" id="SM00562">
    <property type="entry name" value="NDK"/>
    <property type="match status" value="1"/>
</dbReference>
<evidence type="ECO:0000259" key="16">
    <source>
        <dbReference type="SMART" id="SM00562"/>
    </source>
</evidence>
<dbReference type="GO" id="GO:0006183">
    <property type="term" value="P:GTP biosynthetic process"/>
    <property type="evidence" value="ECO:0007669"/>
    <property type="project" value="UniProtKB-UniRule"/>
</dbReference>
<feature type="binding site" evidence="12">
    <location>
        <position position="113"/>
    </location>
    <ligand>
        <name>ATP</name>
        <dbReference type="ChEBI" id="CHEBI:30616"/>
    </ligand>
</feature>
<keyword evidence="10 12" id="KW-0460">Magnesium</keyword>
<comment type="subcellular location">
    <subcellularLocation>
        <location evidence="12">Cytoplasm</location>
    </subcellularLocation>
</comment>
<dbReference type="GO" id="GO:0004550">
    <property type="term" value="F:nucleoside diphosphate kinase activity"/>
    <property type="evidence" value="ECO:0007669"/>
    <property type="project" value="UniProtKB-UniRule"/>
</dbReference>
<dbReference type="PRINTS" id="PR01243">
    <property type="entry name" value="NUCDPKINASE"/>
</dbReference>
<evidence type="ECO:0000256" key="8">
    <source>
        <dbReference type="ARBA" id="ARBA00022777"/>
    </source>
</evidence>
<dbReference type="GO" id="GO:0006228">
    <property type="term" value="P:UTP biosynthetic process"/>
    <property type="evidence" value="ECO:0007669"/>
    <property type="project" value="UniProtKB-UniRule"/>
</dbReference>
<name>A0A2T0ZVW6_9ACTN</name>
<dbReference type="EMBL" id="PVUE01000017">
    <property type="protein sequence ID" value="PRZ40397.1"/>
    <property type="molecule type" value="Genomic_DNA"/>
</dbReference>
<comment type="similarity">
    <text evidence="2 12 13 14">Belongs to the NDK family.</text>
</comment>
<comment type="function">
    <text evidence="12">Major role in the synthesis of nucleoside triphosphates other than ATP. The ATP gamma phosphate is transferred to the NDP beta phosphate via a ping-pong mechanism, using a phosphorylated active-site intermediate.</text>
</comment>
<dbReference type="OrthoDB" id="9801161at2"/>
<feature type="binding site" evidence="12">
    <location>
        <position position="10"/>
    </location>
    <ligand>
        <name>ATP</name>
        <dbReference type="ChEBI" id="CHEBI:30616"/>
    </ligand>
</feature>
<dbReference type="GO" id="GO:0005737">
    <property type="term" value="C:cytoplasm"/>
    <property type="evidence" value="ECO:0007669"/>
    <property type="project" value="UniProtKB-SubCell"/>
</dbReference>
<dbReference type="HAMAP" id="MF_00451">
    <property type="entry name" value="NDP_kinase"/>
    <property type="match status" value="1"/>
</dbReference>
<dbReference type="NCBIfam" id="NF001908">
    <property type="entry name" value="PRK00668.1"/>
    <property type="match status" value="1"/>
</dbReference>
<feature type="binding site" evidence="12">
    <location>
        <position position="92"/>
    </location>
    <ligand>
        <name>ATP</name>
        <dbReference type="ChEBI" id="CHEBI:30616"/>
    </ligand>
</feature>
<feature type="binding site" evidence="12">
    <location>
        <position position="86"/>
    </location>
    <ligand>
        <name>ATP</name>
        <dbReference type="ChEBI" id="CHEBI:30616"/>
    </ligand>
</feature>
<evidence type="ECO:0000256" key="10">
    <source>
        <dbReference type="ARBA" id="ARBA00022842"/>
    </source>
</evidence>
<keyword evidence="12" id="KW-0963">Cytoplasm</keyword>
<keyword evidence="9 12" id="KW-0067">ATP-binding</keyword>
<evidence type="ECO:0000256" key="9">
    <source>
        <dbReference type="ARBA" id="ARBA00022840"/>
    </source>
</evidence>
<keyword evidence="8 12" id="KW-0418">Kinase</keyword>
<dbReference type="FunFam" id="3.30.70.141:FF:000003">
    <property type="entry name" value="Nucleoside diphosphate kinase"/>
    <property type="match status" value="1"/>
</dbReference>
<feature type="binding site" evidence="12">
    <location>
        <position position="58"/>
    </location>
    <ligand>
        <name>ATP</name>
        <dbReference type="ChEBI" id="CHEBI:30616"/>
    </ligand>
</feature>
<keyword evidence="12" id="KW-0597">Phosphoprotein</keyword>
<evidence type="ECO:0000256" key="13">
    <source>
        <dbReference type="PROSITE-ProRule" id="PRU00706"/>
    </source>
</evidence>
<comment type="cofactor">
    <cofactor evidence="1 12">
        <name>Mg(2+)</name>
        <dbReference type="ChEBI" id="CHEBI:18420"/>
    </cofactor>
</comment>
<dbReference type="Proteomes" id="UP000237752">
    <property type="component" value="Unassembled WGS sequence"/>
</dbReference>
<comment type="subunit">
    <text evidence="12">Homotetramer.</text>
</comment>